<dbReference type="NCBIfam" id="NF001567">
    <property type="entry name" value="PRK00389.1"/>
    <property type="match status" value="1"/>
</dbReference>
<protein>
    <recommendedName>
        <fullName evidence="4 12">Aminomethyltransferase</fullName>
        <ecNumber evidence="4 12">2.1.2.10</ecNumber>
    </recommendedName>
    <alternativeName>
        <fullName evidence="9 12">Glycine cleavage system T protein</fullName>
    </alternativeName>
</protein>
<keyword evidence="16" id="KW-1185">Reference proteome</keyword>
<dbReference type="InterPro" id="IPR013977">
    <property type="entry name" value="GcvT_C"/>
</dbReference>
<comment type="catalytic activity">
    <reaction evidence="10 12">
        <text>N(6)-[(R)-S(8)-aminomethyldihydrolipoyl]-L-lysyl-[protein] + (6S)-5,6,7,8-tetrahydrofolate = N(6)-[(R)-dihydrolipoyl]-L-lysyl-[protein] + (6R)-5,10-methylene-5,6,7,8-tetrahydrofolate + NH4(+)</text>
        <dbReference type="Rhea" id="RHEA:16945"/>
        <dbReference type="Rhea" id="RHEA-COMP:10475"/>
        <dbReference type="Rhea" id="RHEA-COMP:10492"/>
        <dbReference type="ChEBI" id="CHEBI:15636"/>
        <dbReference type="ChEBI" id="CHEBI:28938"/>
        <dbReference type="ChEBI" id="CHEBI:57453"/>
        <dbReference type="ChEBI" id="CHEBI:83100"/>
        <dbReference type="ChEBI" id="CHEBI:83143"/>
        <dbReference type="EC" id="2.1.2.10"/>
    </reaction>
</comment>
<keyword evidence="8 12" id="KW-0496">Mitochondrion</keyword>
<gene>
    <name evidence="15" type="primary">GCV1</name>
    <name evidence="15" type="ORF">PhCBS80983_g00312</name>
</gene>
<evidence type="ECO:0000313" key="16">
    <source>
        <dbReference type="Proteomes" id="UP000318582"/>
    </source>
</evidence>
<comment type="function">
    <text evidence="12">The glycine cleavage system catalyzes the degradation of glycine.</text>
</comment>
<evidence type="ECO:0000256" key="3">
    <source>
        <dbReference type="ARBA" id="ARBA00011690"/>
    </source>
</evidence>
<comment type="subcellular location">
    <subcellularLocation>
        <location evidence="1 12">Mitochondrion</location>
    </subcellularLocation>
</comment>
<dbReference type="STRING" id="109895.A0A507EGP0"/>
<evidence type="ECO:0000256" key="11">
    <source>
        <dbReference type="PIRSR" id="PIRSR006487-1"/>
    </source>
</evidence>
<dbReference type="Gene3D" id="2.40.30.110">
    <property type="entry name" value="Aminomethyltransferase beta-barrel domains"/>
    <property type="match status" value="1"/>
</dbReference>
<dbReference type="InterPro" id="IPR006222">
    <property type="entry name" value="GCVT_N"/>
</dbReference>
<dbReference type="FunFam" id="3.30.70.1400:FF:000001">
    <property type="entry name" value="Aminomethyltransferase"/>
    <property type="match status" value="1"/>
</dbReference>
<dbReference type="GO" id="GO:0008168">
    <property type="term" value="F:methyltransferase activity"/>
    <property type="evidence" value="ECO:0007669"/>
    <property type="project" value="UniProtKB-KW"/>
</dbReference>
<dbReference type="InterPro" id="IPR028896">
    <property type="entry name" value="GcvT/YgfZ/DmdA"/>
</dbReference>
<evidence type="ECO:0000256" key="12">
    <source>
        <dbReference type="RuleBase" id="RU003981"/>
    </source>
</evidence>
<keyword evidence="5 12" id="KW-0032">Aminotransferase</keyword>
<feature type="domain" description="GCVT N-terminal" evidence="13">
    <location>
        <begin position="36"/>
        <end position="293"/>
    </location>
</feature>
<sequence>MTVRTAFRGCVSVRKLLSQRAFASAASSQPLQRTALYDLHVKNGGKMVEFAGWDMPVQYSGLGVLASHMWTREKASLFDVSHMLQTRWVGKDRTKFIESLVVADVQALPVGSSTLSLFTNENGGIIDDTVINKQDDKGLYVVSNAGCAEKDLAHIRSHLQTFQNKGGDVDVQILDDVSLVALQGPSAAKVVSGLAGIDLRDFGFMTARHMNIKEIDVYISRCGYTGEDGFEISVPHKDVVKLTELFLDHPDVELAGLGARDSLRLEAGLCLYGHDLDDTVTPVEGGLTWTIGKRRREEGGFLGAEKIIPQIGKAVPRRRVGLVVEGAPAREGAEILNADGETIGKVTSGCPSPVLKKNIAMGLVKNGFHKQGTELQVKVRNRLQKATITKMPFVAQQYYRG</sequence>
<proteinExistence type="inferred from homology"/>
<dbReference type="InterPro" id="IPR029043">
    <property type="entry name" value="GcvT/YgfZ_C"/>
</dbReference>
<dbReference type="SUPFAM" id="SSF103025">
    <property type="entry name" value="Folate-binding domain"/>
    <property type="match status" value="1"/>
</dbReference>
<dbReference type="GO" id="GO:0004047">
    <property type="term" value="F:aminomethyltransferase activity"/>
    <property type="evidence" value="ECO:0007669"/>
    <property type="project" value="UniProtKB-EC"/>
</dbReference>
<dbReference type="GO" id="GO:0032259">
    <property type="term" value="P:methylation"/>
    <property type="evidence" value="ECO:0007669"/>
    <property type="project" value="UniProtKB-KW"/>
</dbReference>
<name>A0A507EGP0_9FUNG</name>
<dbReference type="PANTHER" id="PTHR43757">
    <property type="entry name" value="AMINOMETHYLTRANSFERASE"/>
    <property type="match status" value="1"/>
</dbReference>
<evidence type="ECO:0000313" key="15">
    <source>
        <dbReference type="EMBL" id="TPX62565.1"/>
    </source>
</evidence>
<dbReference type="GO" id="GO:0005960">
    <property type="term" value="C:glycine cleavage complex"/>
    <property type="evidence" value="ECO:0007669"/>
    <property type="project" value="InterPro"/>
</dbReference>
<evidence type="ECO:0000256" key="4">
    <source>
        <dbReference type="ARBA" id="ARBA00012616"/>
    </source>
</evidence>
<dbReference type="GO" id="GO:0008483">
    <property type="term" value="F:transaminase activity"/>
    <property type="evidence" value="ECO:0007669"/>
    <property type="project" value="UniProtKB-KW"/>
</dbReference>
<feature type="domain" description="Aminomethyltransferase C-terminal" evidence="14">
    <location>
        <begin position="317"/>
        <end position="394"/>
    </location>
</feature>
<evidence type="ECO:0000256" key="6">
    <source>
        <dbReference type="ARBA" id="ARBA00022679"/>
    </source>
</evidence>
<keyword evidence="6 12" id="KW-0808">Transferase</keyword>
<comment type="similarity">
    <text evidence="2 12">Belongs to the GcvT family.</text>
</comment>
<evidence type="ECO:0000256" key="5">
    <source>
        <dbReference type="ARBA" id="ARBA00022576"/>
    </source>
</evidence>
<evidence type="ECO:0000259" key="14">
    <source>
        <dbReference type="Pfam" id="PF08669"/>
    </source>
</evidence>
<dbReference type="Gene3D" id="4.10.1250.10">
    <property type="entry name" value="Aminomethyltransferase fragment"/>
    <property type="match status" value="1"/>
</dbReference>
<dbReference type="Pfam" id="PF01571">
    <property type="entry name" value="GCV_T"/>
    <property type="match status" value="1"/>
</dbReference>
<dbReference type="FunFam" id="4.10.1250.10:FF:000002">
    <property type="entry name" value="Aminomethyltransferase"/>
    <property type="match status" value="1"/>
</dbReference>
<evidence type="ECO:0000259" key="13">
    <source>
        <dbReference type="Pfam" id="PF01571"/>
    </source>
</evidence>
<accession>A0A507EGP0</accession>
<dbReference type="Gene3D" id="3.30.70.1400">
    <property type="entry name" value="Aminomethyltransferase beta-barrel domains"/>
    <property type="match status" value="1"/>
</dbReference>
<evidence type="ECO:0000256" key="9">
    <source>
        <dbReference type="ARBA" id="ARBA00031395"/>
    </source>
</evidence>
<evidence type="ECO:0000256" key="7">
    <source>
        <dbReference type="ARBA" id="ARBA00022946"/>
    </source>
</evidence>
<organism evidence="15 16">
    <name type="scientific">Powellomyces hirtus</name>
    <dbReference type="NCBI Taxonomy" id="109895"/>
    <lineage>
        <taxon>Eukaryota</taxon>
        <taxon>Fungi</taxon>
        <taxon>Fungi incertae sedis</taxon>
        <taxon>Chytridiomycota</taxon>
        <taxon>Chytridiomycota incertae sedis</taxon>
        <taxon>Chytridiomycetes</taxon>
        <taxon>Spizellomycetales</taxon>
        <taxon>Powellomycetaceae</taxon>
        <taxon>Powellomyces</taxon>
    </lineage>
</organism>
<evidence type="ECO:0000256" key="1">
    <source>
        <dbReference type="ARBA" id="ARBA00004173"/>
    </source>
</evidence>
<evidence type="ECO:0000256" key="10">
    <source>
        <dbReference type="ARBA" id="ARBA00047665"/>
    </source>
</evidence>
<reference evidence="15 16" key="1">
    <citation type="journal article" date="2019" name="Sci. Rep.">
        <title>Comparative genomics of chytrid fungi reveal insights into the obligate biotrophic and pathogenic lifestyle of Synchytrium endobioticum.</title>
        <authorList>
            <person name="van de Vossenberg B.T.L.H."/>
            <person name="Warris S."/>
            <person name="Nguyen H.D.T."/>
            <person name="van Gent-Pelzer M.P.E."/>
            <person name="Joly D.L."/>
            <person name="van de Geest H.C."/>
            <person name="Bonants P.J.M."/>
            <person name="Smith D.S."/>
            <person name="Levesque C.A."/>
            <person name="van der Lee T.A.J."/>
        </authorList>
    </citation>
    <scope>NUCLEOTIDE SEQUENCE [LARGE SCALE GENOMIC DNA]</scope>
    <source>
        <strain evidence="15 16">CBS 809.83</strain>
    </source>
</reference>
<dbReference type="PIRSF" id="PIRSF006487">
    <property type="entry name" value="GcvT"/>
    <property type="match status" value="1"/>
</dbReference>
<comment type="caution">
    <text evidence="15">The sequence shown here is derived from an EMBL/GenBank/DDBJ whole genome shotgun (WGS) entry which is preliminary data.</text>
</comment>
<dbReference type="InterPro" id="IPR006223">
    <property type="entry name" value="GcvT"/>
</dbReference>
<dbReference type="SUPFAM" id="SSF101790">
    <property type="entry name" value="Aminomethyltransferase beta-barrel domain"/>
    <property type="match status" value="1"/>
</dbReference>
<dbReference type="EC" id="2.1.2.10" evidence="4 12"/>
<dbReference type="Gene3D" id="3.30.1360.120">
    <property type="entry name" value="Probable tRNA modification gtpase trme, domain 1"/>
    <property type="match status" value="1"/>
</dbReference>
<evidence type="ECO:0000256" key="8">
    <source>
        <dbReference type="ARBA" id="ARBA00023128"/>
    </source>
</evidence>
<comment type="subunit">
    <text evidence="3 12">The glycine cleavage system is composed of four proteins: P, T, L and H.</text>
</comment>
<dbReference type="Pfam" id="PF08669">
    <property type="entry name" value="GCV_T_C"/>
    <property type="match status" value="1"/>
</dbReference>
<dbReference type="Proteomes" id="UP000318582">
    <property type="component" value="Unassembled WGS sequence"/>
</dbReference>
<keyword evidence="7 12" id="KW-0809">Transit peptide</keyword>
<dbReference type="NCBIfam" id="TIGR00528">
    <property type="entry name" value="gcvT"/>
    <property type="match status" value="1"/>
</dbReference>
<dbReference type="GO" id="GO:0006546">
    <property type="term" value="P:glycine catabolic process"/>
    <property type="evidence" value="ECO:0007669"/>
    <property type="project" value="InterPro"/>
</dbReference>
<evidence type="ECO:0000256" key="2">
    <source>
        <dbReference type="ARBA" id="ARBA00008609"/>
    </source>
</evidence>
<dbReference type="InterPro" id="IPR027266">
    <property type="entry name" value="TrmE/GcvT-like"/>
</dbReference>
<feature type="binding site" evidence="11">
    <location>
        <position position="231"/>
    </location>
    <ligand>
        <name>substrate</name>
    </ligand>
</feature>
<dbReference type="FunFam" id="2.40.30.110:FF:000002">
    <property type="entry name" value="Aminomethyltransferase"/>
    <property type="match status" value="1"/>
</dbReference>
<keyword evidence="15" id="KW-0489">Methyltransferase</keyword>
<dbReference type="GO" id="GO:0005739">
    <property type="term" value="C:mitochondrion"/>
    <property type="evidence" value="ECO:0007669"/>
    <property type="project" value="UniProtKB-SubCell"/>
</dbReference>
<dbReference type="PANTHER" id="PTHR43757:SF2">
    <property type="entry name" value="AMINOMETHYLTRANSFERASE, MITOCHONDRIAL"/>
    <property type="match status" value="1"/>
</dbReference>
<dbReference type="AlphaFoldDB" id="A0A507EGP0"/>
<dbReference type="EMBL" id="QEAQ01000002">
    <property type="protein sequence ID" value="TPX62565.1"/>
    <property type="molecule type" value="Genomic_DNA"/>
</dbReference>